<evidence type="ECO:0000313" key="2">
    <source>
        <dbReference type="Proteomes" id="UP000789920"/>
    </source>
</evidence>
<dbReference type="EMBL" id="CAJVQC010068684">
    <property type="protein sequence ID" value="CAG8808295.1"/>
    <property type="molecule type" value="Genomic_DNA"/>
</dbReference>
<comment type="caution">
    <text evidence="1">The sequence shown here is derived from an EMBL/GenBank/DDBJ whole genome shotgun (WGS) entry which is preliminary data.</text>
</comment>
<feature type="non-terminal residue" evidence="1">
    <location>
        <position position="158"/>
    </location>
</feature>
<keyword evidence="2" id="KW-1185">Reference proteome</keyword>
<accession>A0ACA9RS27</accession>
<reference evidence="1" key="1">
    <citation type="submission" date="2021-06" db="EMBL/GenBank/DDBJ databases">
        <authorList>
            <person name="Kallberg Y."/>
            <person name="Tangrot J."/>
            <person name="Rosling A."/>
        </authorList>
    </citation>
    <scope>NUCLEOTIDE SEQUENCE</scope>
    <source>
        <strain evidence="1">MA461A</strain>
    </source>
</reference>
<organism evidence="1 2">
    <name type="scientific">Racocetra persica</name>
    <dbReference type="NCBI Taxonomy" id="160502"/>
    <lineage>
        <taxon>Eukaryota</taxon>
        <taxon>Fungi</taxon>
        <taxon>Fungi incertae sedis</taxon>
        <taxon>Mucoromycota</taxon>
        <taxon>Glomeromycotina</taxon>
        <taxon>Glomeromycetes</taxon>
        <taxon>Diversisporales</taxon>
        <taxon>Gigasporaceae</taxon>
        <taxon>Racocetra</taxon>
    </lineage>
</organism>
<proteinExistence type="predicted"/>
<protein>
    <submittedName>
        <fullName evidence="1">14754_t:CDS:1</fullName>
    </submittedName>
</protein>
<evidence type="ECO:0000313" key="1">
    <source>
        <dbReference type="EMBL" id="CAG8808295.1"/>
    </source>
</evidence>
<sequence>MIGKPNLNSEYKPKRKELEILYACPFCPPNTRLNFPDFLMEHNFDWSAIKNDEGKIIRITRSFWQCKQSKDELARKDIGIVRYNDGAFAEKMTREVGRRNVWLREDEAKIQQLIGKATEDNNHQKQILSFLFAKLAEVKELETIERLKNYPKFLNAYL</sequence>
<gene>
    <name evidence="1" type="ORF">RPERSI_LOCUS22590</name>
</gene>
<name>A0ACA9RS27_9GLOM</name>
<dbReference type="Proteomes" id="UP000789920">
    <property type="component" value="Unassembled WGS sequence"/>
</dbReference>